<organism evidence="9 10">
    <name type="scientific">Mucilaginibacter lappiensis</name>
    <dbReference type="NCBI Taxonomy" id="354630"/>
    <lineage>
        <taxon>Bacteria</taxon>
        <taxon>Pseudomonadati</taxon>
        <taxon>Bacteroidota</taxon>
        <taxon>Sphingobacteriia</taxon>
        <taxon>Sphingobacteriales</taxon>
        <taxon>Sphingobacteriaceae</taxon>
        <taxon>Mucilaginibacter</taxon>
    </lineage>
</organism>
<evidence type="ECO:0000313" key="9">
    <source>
        <dbReference type="EMBL" id="MBB6110097.1"/>
    </source>
</evidence>
<comment type="subcellular location">
    <subcellularLocation>
        <location evidence="1">Cell membrane</location>
        <topology evidence="1">Multi-pass membrane protein</topology>
    </subcellularLocation>
</comment>
<keyword evidence="4 6" id="KW-1133">Transmembrane helix</keyword>
<evidence type="ECO:0000256" key="1">
    <source>
        <dbReference type="ARBA" id="ARBA00004651"/>
    </source>
</evidence>
<gene>
    <name evidence="9" type="ORF">HDF23_002853</name>
</gene>
<accession>A0ABR6PK01</accession>
<dbReference type="Proteomes" id="UP000541583">
    <property type="component" value="Unassembled WGS sequence"/>
</dbReference>
<protein>
    <submittedName>
        <fullName evidence="9">ABC transport system permease protein</fullName>
    </submittedName>
</protein>
<feature type="domain" description="MacB-like periplasmic core" evidence="8">
    <location>
        <begin position="24"/>
        <end position="237"/>
    </location>
</feature>
<evidence type="ECO:0000259" key="7">
    <source>
        <dbReference type="Pfam" id="PF02687"/>
    </source>
</evidence>
<evidence type="ECO:0000256" key="6">
    <source>
        <dbReference type="SAM" id="Phobius"/>
    </source>
</evidence>
<dbReference type="PANTHER" id="PTHR30572">
    <property type="entry name" value="MEMBRANE COMPONENT OF TRANSPORTER-RELATED"/>
    <property type="match status" value="1"/>
</dbReference>
<dbReference type="InterPro" id="IPR003838">
    <property type="entry name" value="ABC3_permease_C"/>
</dbReference>
<name>A0ABR6PK01_9SPHI</name>
<proteinExistence type="predicted"/>
<evidence type="ECO:0000256" key="2">
    <source>
        <dbReference type="ARBA" id="ARBA00022475"/>
    </source>
</evidence>
<evidence type="ECO:0000256" key="3">
    <source>
        <dbReference type="ARBA" id="ARBA00022692"/>
    </source>
</evidence>
<evidence type="ECO:0000313" key="10">
    <source>
        <dbReference type="Proteomes" id="UP000541583"/>
    </source>
</evidence>
<evidence type="ECO:0000259" key="8">
    <source>
        <dbReference type="Pfam" id="PF12704"/>
    </source>
</evidence>
<feature type="transmembrane region" description="Helical" evidence="6">
    <location>
        <begin position="279"/>
        <end position="300"/>
    </location>
</feature>
<dbReference type="InterPro" id="IPR050250">
    <property type="entry name" value="Macrolide_Exporter_MacB"/>
</dbReference>
<evidence type="ECO:0000256" key="4">
    <source>
        <dbReference type="ARBA" id="ARBA00022989"/>
    </source>
</evidence>
<feature type="transmembrane region" description="Helical" evidence="6">
    <location>
        <begin position="327"/>
        <end position="354"/>
    </location>
</feature>
<reference evidence="9 10" key="1">
    <citation type="submission" date="2020-08" db="EMBL/GenBank/DDBJ databases">
        <title>Genomic Encyclopedia of Type Strains, Phase IV (KMG-V): Genome sequencing to study the core and pangenomes of soil and plant-associated prokaryotes.</title>
        <authorList>
            <person name="Whitman W."/>
        </authorList>
    </citation>
    <scope>NUCLEOTIDE SEQUENCE [LARGE SCALE GENOMIC DNA]</scope>
    <source>
        <strain evidence="9 10">ANJLi2</strain>
    </source>
</reference>
<dbReference type="EMBL" id="JACHCB010000006">
    <property type="protein sequence ID" value="MBB6110097.1"/>
    <property type="molecule type" value="Genomic_DNA"/>
</dbReference>
<feature type="transmembrane region" description="Helical" evidence="6">
    <location>
        <begin position="366"/>
        <end position="392"/>
    </location>
</feature>
<keyword evidence="10" id="KW-1185">Reference proteome</keyword>
<keyword evidence="5 6" id="KW-0472">Membrane</keyword>
<dbReference type="Pfam" id="PF02687">
    <property type="entry name" value="FtsX"/>
    <property type="match status" value="1"/>
</dbReference>
<keyword evidence="2" id="KW-1003">Cell membrane</keyword>
<dbReference type="InterPro" id="IPR025857">
    <property type="entry name" value="MacB_PCD"/>
</dbReference>
<comment type="caution">
    <text evidence="9">The sequence shown here is derived from an EMBL/GenBank/DDBJ whole genome shotgun (WGS) entry which is preliminary data.</text>
</comment>
<feature type="domain" description="ABC3 transporter permease C-terminal" evidence="7">
    <location>
        <begin position="286"/>
        <end position="401"/>
    </location>
</feature>
<sequence>MLKNYFKIAIAVLRRRKFFTFISLFGISFTLTILLVLTAFLDKVVGDSYPDRKRDRSLYVTHLQESGKDGQSSSTLSYYFLNHFVGSLKTPVKLGISSGYEGTNTYVNNKKLAVNYKYTNADYWEIMEYDFTEGKAFSKQQIDNADKVAVISEDMKRDYFGDIPSVVGKYIEADNVKYRVIGVVKNVPITSYNLYSDIYLPYTVSKTDFTKGKGYLGDFTGVMLAKSTDDVPRMRDEYDAMMRRIPMESKQFNKMYSHAQSYIRSYVETGNESSSGVTIVFTAIVIFVLLVTVLPTLNLVNINITRIMERSSEIGVRKAFGASSGTLVYQFLVENIILTFLGGLIGVVLSFIAIQVLNSFRLIPNLVLSINFTVLGIGLLVCFFFGLLSGVYPAWRMSKLNVVTALKAQ</sequence>
<evidence type="ECO:0000256" key="5">
    <source>
        <dbReference type="ARBA" id="ARBA00023136"/>
    </source>
</evidence>
<keyword evidence="3 6" id="KW-0812">Transmembrane</keyword>
<dbReference type="PANTHER" id="PTHR30572:SF18">
    <property type="entry name" value="ABC-TYPE MACROLIDE FAMILY EXPORT SYSTEM PERMEASE COMPONENT 2"/>
    <property type="match status" value="1"/>
</dbReference>
<feature type="transmembrane region" description="Helical" evidence="6">
    <location>
        <begin position="21"/>
        <end position="41"/>
    </location>
</feature>
<dbReference type="RefSeq" id="WP_076374366.1">
    <property type="nucleotide sequence ID" value="NZ_FTMG01000008.1"/>
</dbReference>
<dbReference type="Pfam" id="PF12704">
    <property type="entry name" value="MacB_PCD"/>
    <property type="match status" value="1"/>
</dbReference>